<dbReference type="STRING" id="1453497.AT15_09830"/>
<dbReference type="Proteomes" id="UP000077339">
    <property type="component" value="Unassembled WGS sequence"/>
</dbReference>
<protein>
    <submittedName>
        <fullName evidence="1">Uncharacterized protein</fullName>
    </submittedName>
</protein>
<evidence type="ECO:0000313" key="1">
    <source>
        <dbReference type="EMBL" id="OAA30715.1"/>
    </source>
</evidence>
<name>A0A176K119_9BACT</name>
<dbReference type="OrthoDB" id="42870at2"/>
<reference evidence="1 2" key="1">
    <citation type="submission" date="2014-02" db="EMBL/GenBank/DDBJ databases">
        <title>Kosmotoga genome sequencing.</title>
        <authorList>
            <person name="Pollo S.M."/>
            <person name="Charchuk R."/>
            <person name="Nesbo C.L."/>
        </authorList>
    </citation>
    <scope>NUCLEOTIDE SEQUENCE [LARGE SCALE GENOMIC DNA]</scope>
    <source>
        <strain evidence="1 2">S304</strain>
    </source>
</reference>
<accession>A0A176K119</accession>
<proteinExistence type="predicted"/>
<evidence type="ECO:0000313" key="2">
    <source>
        <dbReference type="Proteomes" id="UP000077339"/>
    </source>
</evidence>
<gene>
    <name evidence="1" type="ORF">AT15_09830</name>
</gene>
<sequence length="496" mass="55197">MKKFVLLFALLLTLLLLTSCFKVSYAVLTLFMNPVGDIHDGTEVTFTWQLNSQDEVISANYTLHIGDLEVPLGSETSYATTLGTGDYEVWVTANFQTRTGVFNLGPASTESNHQSFRVYSSGINFLNAENEYASDEVIIEWEPVDGLTHSYIYSLDGGPEVETAACSATLSDLSDGWHTLAVKIAESGQLPATFNFRVDTTGPSPMIYGSDRTAAALADGDIRPFGRYAYIGWQFNEPVSAVEIRFRDAEDLSTWLTDWIPWDPTVSGMLVNDELVTLYTPDGISYLDHLFEIGHSYLIYVSGYDELGNWGYSYMTFRFDERYGNTDKPEVYYLPFSITPASTDASGTMEIYVVAPNVRDYAAEDIHNYYGPDTSYDADLMYIQTTLLFDEGLEVEDVIFPDFIDDKKDLSGYVADVGELTLCRGFVNGEDEDEEQSDILAVITLKFGVDMNGTNPVIAIDDNYIIRDSNNRVIDGIVVDNFGYYVTIPAPEAAGM</sequence>
<organism evidence="1 2">
    <name type="scientific">Kosmotoga arenicorallina S304</name>
    <dbReference type="NCBI Taxonomy" id="1453497"/>
    <lineage>
        <taxon>Bacteria</taxon>
        <taxon>Thermotogati</taxon>
        <taxon>Thermotogota</taxon>
        <taxon>Thermotogae</taxon>
        <taxon>Kosmotogales</taxon>
        <taxon>Kosmotogaceae</taxon>
        <taxon>Kosmotoga</taxon>
    </lineage>
</organism>
<dbReference type="PATRIC" id="fig|1453497.3.peg.1949"/>
<dbReference type="PROSITE" id="PS51257">
    <property type="entry name" value="PROKAR_LIPOPROTEIN"/>
    <property type="match status" value="1"/>
</dbReference>
<dbReference type="EMBL" id="JFHK01000007">
    <property type="protein sequence ID" value="OAA30715.1"/>
    <property type="molecule type" value="Genomic_DNA"/>
</dbReference>
<keyword evidence="2" id="KW-1185">Reference proteome</keyword>
<comment type="caution">
    <text evidence="1">The sequence shown here is derived from an EMBL/GenBank/DDBJ whole genome shotgun (WGS) entry which is preliminary data.</text>
</comment>
<dbReference type="AlphaFoldDB" id="A0A176K119"/>
<dbReference type="RefSeq" id="WP_068347333.1">
    <property type="nucleotide sequence ID" value="NZ_JFHK01000007.1"/>
</dbReference>